<evidence type="ECO:0000256" key="7">
    <source>
        <dbReference type="ARBA" id="ARBA00023242"/>
    </source>
</evidence>
<dbReference type="GO" id="GO:0008270">
    <property type="term" value="F:zinc ion binding"/>
    <property type="evidence" value="ECO:0007669"/>
    <property type="project" value="InterPro"/>
</dbReference>
<dbReference type="SUPFAM" id="SSF57701">
    <property type="entry name" value="Zn2/Cys6 DNA-binding domain"/>
    <property type="match status" value="1"/>
</dbReference>
<dbReference type="Gene3D" id="4.10.240.10">
    <property type="entry name" value="Zn(2)-C6 fungal-type DNA-binding domain"/>
    <property type="match status" value="1"/>
</dbReference>
<feature type="domain" description="Zn(2)-C6 fungal-type" evidence="8">
    <location>
        <begin position="37"/>
        <end position="66"/>
    </location>
</feature>
<dbReference type="PANTHER" id="PTHR31313:SF81">
    <property type="entry name" value="TY1 ENHANCER ACTIVATOR"/>
    <property type="match status" value="1"/>
</dbReference>
<dbReference type="GO" id="GO:0000981">
    <property type="term" value="F:DNA-binding transcription factor activity, RNA polymerase II-specific"/>
    <property type="evidence" value="ECO:0007669"/>
    <property type="project" value="InterPro"/>
</dbReference>
<reference evidence="9 10" key="1">
    <citation type="journal article" date="2012" name="Sci. Rep.">
        <title>Genomic perspectives on the evolution of fungal entomopathogenicity in Beauveria bassiana.</title>
        <authorList>
            <person name="Xiao G."/>
            <person name="Ying S.H."/>
            <person name="Zheng P."/>
            <person name="Wang Z.L."/>
            <person name="Zhang S."/>
            <person name="Xie X.Q."/>
            <person name="Shang Y."/>
            <person name="St Leger R.J."/>
            <person name="Zhao G.P."/>
            <person name="Wang C."/>
            <person name="Feng M.G."/>
        </authorList>
    </citation>
    <scope>NUCLEOTIDE SEQUENCE [LARGE SCALE GENOMIC DNA]</scope>
    <source>
        <strain evidence="9 10">ARSEF 2860</strain>
    </source>
</reference>
<evidence type="ECO:0000256" key="3">
    <source>
        <dbReference type="ARBA" id="ARBA00022833"/>
    </source>
</evidence>
<dbReference type="RefSeq" id="XP_008603679.1">
    <property type="nucleotide sequence ID" value="XM_008605457.1"/>
</dbReference>
<evidence type="ECO:0000259" key="8">
    <source>
        <dbReference type="PROSITE" id="PS50048"/>
    </source>
</evidence>
<protein>
    <submittedName>
        <fullName evidence="9">Nitrate assimilation regulatory protein nirA</fullName>
    </submittedName>
</protein>
<dbReference type="InterPro" id="IPR001138">
    <property type="entry name" value="Zn2Cys6_DnaBD"/>
</dbReference>
<dbReference type="CDD" id="cd12148">
    <property type="entry name" value="fungal_TF_MHR"/>
    <property type="match status" value="1"/>
</dbReference>
<keyword evidence="4" id="KW-0805">Transcription regulation</keyword>
<keyword evidence="5" id="KW-0238">DNA-binding</keyword>
<keyword evidence="2" id="KW-0479">Metal-binding</keyword>
<dbReference type="InParanoid" id="J4UEL3"/>
<evidence type="ECO:0000256" key="6">
    <source>
        <dbReference type="ARBA" id="ARBA00023163"/>
    </source>
</evidence>
<dbReference type="PROSITE" id="PS50048">
    <property type="entry name" value="ZN2_CY6_FUNGAL_2"/>
    <property type="match status" value="1"/>
</dbReference>
<dbReference type="PANTHER" id="PTHR31313">
    <property type="entry name" value="TY1 ENHANCER ACTIVATOR"/>
    <property type="match status" value="1"/>
</dbReference>
<evidence type="ECO:0000256" key="5">
    <source>
        <dbReference type="ARBA" id="ARBA00023125"/>
    </source>
</evidence>
<evidence type="ECO:0000256" key="2">
    <source>
        <dbReference type="ARBA" id="ARBA00022723"/>
    </source>
</evidence>
<dbReference type="HOGENOM" id="CLU_007003_0_2_1"/>
<dbReference type="GeneID" id="19893372"/>
<dbReference type="SMART" id="SM00066">
    <property type="entry name" value="GAL4"/>
    <property type="match status" value="1"/>
</dbReference>
<dbReference type="AlphaFoldDB" id="J4UEL3"/>
<dbReference type="CDD" id="cd00067">
    <property type="entry name" value="GAL4"/>
    <property type="match status" value="1"/>
</dbReference>
<keyword evidence="3" id="KW-0862">Zinc</keyword>
<dbReference type="Proteomes" id="UP000002762">
    <property type="component" value="Unassembled WGS sequence"/>
</dbReference>
<sequence length="601" mass="66614">MSQQYRFPALAPMPKTSAPGFTISHPLPPKRISVRVACQRCREKRIRCDGIYPCSHCRRTGLDCIHRKSQTLLIRELLDENKHLKKVNAEKEKLLQAFGLSYDIEASKSLTENLKNTNKSRQNALQTIENLHHVLDDLTGVERNELSLPALANISVKLATGPSAAYCTPNSTLLRPPRSTIRQAEATMLLSSQGMPTPTSLPLAPTTTGVVESEAESCASLQSVGARQLFASLATWDCIPFCIICQAQFLEAFDTGSRQFCSPALSNAVLALAIRELIETENETQSTATNTLGSKYFFDKAVRILQHSPHASQLPNTQALGILSLYQLSCGHEIAALELALSLLSGITRLCDQQSLAERGDTQFLRLIRTRSVQHRDFLRTNQLSSLVISTDEWNTALASKWVYGFLSKLAMIPAGTIKSHLVSIYKDCLNWYEDLFTLLKAEAVNTPASLLVQMHYHFCILELFRPFVGLWPGDKLLQPNVSCAESAQAILSLAQSYERLFTLRRISGFAPYFVLAAGLYSNITMESSPHDCFSNLGYVDNAMPTTSPHPSQNGAMYGQYRLSDFQQPLQMSAAGSAFNLLQKMQSHKLVVQMARLGGHR</sequence>
<proteinExistence type="predicted"/>
<evidence type="ECO:0000313" key="10">
    <source>
        <dbReference type="Proteomes" id="UP000002762"/>
    </source>
</evidence>
<comment type="subcellular location">
    <subcellularLocation>
        <location evidence="1">Nucleus</location>
    </subcellularLocation>
</comment>
<dbReference type="InterPro" id="IPR051615">
    <property type="entry name" value="Transcr_Regulatory_Elem"/>
</dbReference>
<keyword evidence="10" id="KW-1185">Reference proteome</keyword>
<dbReference type="GO" id="GO:0003677">
    <property type="term" value="F:DNA binding"/>
    <property type="evidence" value="ECO:0007669"/>
    <property type="project" value="UniProtKB-KW"/>
</dbReference>
<name>J4UEL3_BEAB2</name>
<dbReference type="EMBL" id="JH725316">
    <property type="protein sequence ID" value="EJP60692.1"/>
    <property type="molecule type" value="Genomic_DNA"/>
</dbReference>
<dbReference type="STRING" id="655819.J4UEL3"/>
<dbReference type="InterPro" id="IPR036864">
    <property type="entry name" value="Zn2-C6_fun-type_DNA-bd_sf"/>
</dbReference>
<accession>J4UEL3</accession>
<evidence type="ECO:0000256" key="4">
    <source>
        <dbReference type="ARBA" id="ARBA00023015"/>
    </source>
</evidence>
<dbReference type="PROSITE" id="PS00463">
    <property type="entry name" value="ZN2_CY6_FUNGAL_1"/>
    <property type="match status" value="1"/>
</dbReference>
<organism evidence="9 10">
    <name type="scientific">Beauveria bassiana (strain ARSEF 2860)</name>
    <name type="common">White muscardine disease fungus</name>
    <name type="synonym">Tritirachium shiotae</name>
    <dbReference type="NCBI Taxonomy" id="655819"/>
    <lineage>
        <taxon>Eukaryota</taxon>
        <taxon>Fungi</taxon>
        <taxon>Dikarya</taxon>
        <taxon>Ascomycota</taxon>
        <taxon>Pezizomycotina</taxon>
        <taxon>Sordariomycetes</taxon>
        <taxon>Hypocreomycetidae</taxon>
        <taxon>Hypocreales</taxon>
        <taxon>Cordycipitaceae</taxon>
        <taxon>Beauveria</taxon>
    </lineage>
</organism>
<dbReference type="GO" id="GO:0005634">
    <property type="term" value="C:nucleus"/>
    <property type="evidence" value="ECO:0007669"/>
    <property type="project" value="UniProtKB-SubCell"/>
</dbReference>
<keyword evidence="7" id="KW-0539">Nucleus</keyword>
<dbReference type="Pfam" id="PF00172">
    <property type="entry name" value="Zn_clus"/>
    <property type="match status" value="1"/>
</dbReference>
<evidence type="ECO:0000313" key="9">
    <source>
        <dbReference type="EMBL" id="EJP60692.1"/>
    </source>
</evidence>
<gene>
    <name evidence="9" type="ORF">BBA_10360</name>
</gene>
<keyword evidence="6" id="KW-0804">Transcription</keyword>
<evidence type="ECO:0000256" key="1">
    <source>
        <dbReference type="ARBA" id="ARBA00004123"/>
    </source>
</evidence>